<keyword evidence="4" id="KW-1185">Reference proteome</keyword>
<dbReference type="SUPFAM" id="SSF47571">
    <property type="entry name" value="Cloroperoxidase"/>
    <property type="match status" value="1"/>
</dbReference>
<evidence type="ECO:0000259" key="2">
    <source>
        <dbReference type="Pfam" id="PF01328"/>
    </source>
</evidence>
<comment type="caution">
    <text evidence="3">The sequence shown here is derived from an EMBL/GenBank/DDBJ whole genome shotgun (WGS) entry which is preliminary data.</text>
</comment>
<keyword evidence="1" id="KW-0472">Membrane</keyword>
<keyword evidence="1" id="KW-1133">Transmembrane helix</keyword>
<feature type="transmembrane region" description="Helical" evidence="1">
    <location>
        <begin position="49"/>
        <end position="69"/>
    </location>
</feature>
<keyword evidence="1" id="KW-0812">Transmembrane</keyword>
<dbReference type="InterPro" id="IPR036851">
    <property type="entry name" value="Chloroperoxidase-like_sf"/>
</dbReference>
<dbReference type="Pfam" id="PF01328">
    <property type="entry name" value="Peroxidase_2"/>
    <property type="match status" value="1"/>
</dbReference>
<evidence type="ECO:0000256" key="1">
    <source>
        <dbReference type="SAM" id="Phobius"/>
    </source>
</evidence>
<protein>
    <recommendedName>
        <fullName evidence="2">Heme haloperoxidase family profile domain-containing protein</fullName>
    </recommendedName>
</protein>
<organism evidence="3 4">
    <name type="scientific">Boletus edulis BED1</name>
    <dbReference type="NCBI Taxonomy" id="1328754"/>
    <lineage>
        <taxon>Eukaryota</taxon>
        <taxon>Fungi</taxon>
        <taxon>Dikarya</taxon>
        <taxon>Basidiomycota</taxon>
        <taxon>Agaricomycotina</taxon>
        <taxon>Agaricomycetes</taxon>
        <taxon>Agaricomycetidae</taxon>
        <taxon>Boletales</taxon>
        <taxon>Boletineae</taxon>
        <taxon>Boletaceae</taxon>
        <taxon>Boletoideae</taxon>
        <taxon>Boletus</taxon>
    </lineage>
</organism>
<reference evidence="3" key="2">
    <citation type="journal article" date="2020" name="Nat. Commun.">
        <title>Large-scale genome sequencing of mycorrhizal fungi provides insights into the early evolution of symbiotic traits.</title>
        <authorList>
            <person name="Miyauchi S."/>
            <person name="Kiss E."/>
            <person name="Kuo A."/>
            <person name="Drula E."/>
            <person name="Kohler A."/>
            <person name="Sanchez-Garcia M."/>
            <person name="Morin E."/>
            <person name="Andreopoulos B."/>
            <person name="Barry K.W."/>
            <person name="Bonito G."/>
            <person name="Buee M."/>
            <person name="Carver A."/>
            <person name="Chen C."/>
            <person name="Cichocki N."/>
            <person name="Clum A."/>
            <person name="Culley D."/>
            <person name="Crous P.W."/>
            <person name="Fauchery L."/>
            <person name="Girlanda M."/>
            <person name="Hayes R.D."/>
            <person name="Keri Z."/>
            <person name="LaButti K."/>
            <person name="Lipzen A."/>
            <person name="Lombard V."/>
            <person name="Magnuson J."/>
            <person name="Maillard F."/>
            <person name="Murat C."/>
            <person name="Nolan M."/>
            <person name="Ohm R.A."/>
            <person name="Pangilinan J."/>
            <person name="Pereira M.F."/>
            <person name="Perotto S."/>
            <person name="Peter M."/>
            <person name="Pfister S."/>
            <person name="Riley R."/>
            <person name="Sitrit Y."/>
            <person name="Stielow J.B."/>
            <person name="Szollosi G."/>
            <person name="Zifcakova L."/>
            <person name="Stursova M."/>
            <person name="Spatafora J.W."/>
            <person name="Tedersoo L."/>
            <person name="Vaario L.M."/>
            <person name="Yamada A."/>
            <person name="Yan M."/>
            <person name="Wang P."/>
            <person name="Xu J."/>
            <person name="Bruns T."/>
            <person name="Baldrian P."/>
            <person name="Vilgalys R."/>
            <person name="Dunand C."/>
            <person name="Henrissat B."/>
            <person name="Grigoriev I.V."/>
            <person name="Hibbett D."/>
            <person name="Nagy L.G."/>
            <person name="Martin F.M."/>
        </authorList>
    </citation>
    <scope>NUCLEOTIDE SEQUENCE</scope>
    <source>
        <strain evidence="3">BED1</strain>
    </source>
</reference>
<dbReference type="EMBL" id="WHUW01000019">
    <property type="protein sequence ID" value="KAF8437188.1"/>
    <property type="molecule type" value="Genomic_DNA"/>
</dbReference>
<reference evidence="3" key="1">
    <citation type="submission" date="2019-10" db="EMBL/GenBank/DDBJ databases">
        <authorList>
            <consortium name="DOE Joint Genome Institute"/>
            <person name="Kuo A."/>
            <person name="Miyauchi S."/>
            <person name="Kiss E."/>
            <person name="Drula E."/>
            <person name="Kohler A."/>
            <person name="Sanchez-Garcia M."/>
            <person name="Andreopoulos B."/>
            <person name="Barry K.W."/>
            <person name="Bonito G."/>
            <person name="Buee M."/>
            <person name="Carver A."/>
            <person name="Chen C."/>
            <person name="Cichocki N."/>
            <person name="Clum A."/>
            <person name="Culley D."/>
            <person name="Crous P.W."/>
            <person name="Fauchery L."/>
            <person name="Girlanda M."/>
            <person name="Hayes R."/>
            <person name="Keri Z."/>
            <person name="LaButti K."/>
            <person name="Lipzen A."/>
            <person name="Lombard V."/>
            <person name="Magnuson J."/>
            <person name="Maillard F."/>
            <person name="Morin E."/>
            <person name="Murat C."/>
            <person name="Nolan M."/>
            <person name="Ohm R."/>
            <person name="Pangilinan J."/>
            <person name="Pereira M."/>
            <person name="Perotto S."/>
            <person name="Peter M."/>
            <person name="Riley R."/>
            <person name="Sitrit Y."/>
            <person name="Stielow B."/>
            <person name="Szollosi G."/>
            <person name="Zifcakova L."/>
            <person name="Stursova M."/>
            <person name="Spatafora J.W."/>
            <person name="Tedersoo L."/>
            <person name="Vaario L.-M."/>
            <person name="Yamada A."/>
            <person name="Yan M."/>
            <person name="Wang P."/>
            <person name="Xu J."/>
            <person name="Bruns T."/>
            <person name="Baldrian P."/>
            <person name="Vilgalys R."/>
            <person name="Henrissat B."/>
            <person name="Grigoriev I.V."/>
            <person name="Hibbett D."/>
            <person name="Nagy L.G."/>
            <person name="Martin F.M."/>
        </authorList>
    </citation>
    <scope>NUCLEOTIDE SEQUENCE</scope>
    <source>
        <strain evidence="3">BED1</strain>
    </source>
</reference>
<accession>A0AAD4GCP3</accession>
<gene>
    <name evidence="3" type="ORF">L210DRAFT_2359210</name>
</gene>
<feature type="domain" description="Heme haloperoxidase family profile" evidence="2">
    <location>
        <begin position="120"/>
        <end position="149"/>
    </location>
</feature>
<dbReference type="GO" id="GO:0004601">
    <property type="term" value="F:peroxidase activity"/>
    <property type="evidence" value="ECO:0007669"/>
    <property type="project" value="InterPro"/>
</dbReference>
<feature type="transmembrane region" description="Helical" evidence="1">
    <location>
        <begin position="193"/>
        <end position="215"/>
    </location>
</feature>
<proteinExistence type="predicted"/>
<evidence type="ECO:0000313" key="3">
    <source>
        <dbReference type="EMBL" id="KAF8437188.1"/>
    </source>
</evidence>
<dbReference type="InterPro" id="IPR000028">
    <property type="entry name" value="Chloroperoxidase"/>
</dbReference>
<evidence type="ECO:0000313" key="4">
    <source>
        <dbReference type="Proteomes" id="UP001194468"/>
    </source>
</evidence>
<dbReference type="Gene3D" id="1.10.489.10">
    <property type="entry name" value="Chloroperoxidase-like"/>
    <property type="match status" value="1"/>
</dbReference>
<dbReference type="AlphaFoldDB" id="A0AAD4GCP3"/>
<name>A0AAD4GCP3_BOLED</name>
<dbReference type="Proteomes" id="UP001194468">
    <property type="component" value="Unassembled WGS sequence"/>
</dbReference>
<sequence>MNTFDSVFARAARQLPSGWTCASSTCNFVLGFSARTNPLSPFFARSDGLIVVVSLAVMLHIDVAVYGALHLVNNSTLLLFFEYTSIRFQHLINFPEYRSLAGLSPQEGRVVARTFNSILGDIRGPCPGLNTLASHGYINRTGVTTPGDIIIEFLIWNSPLRFLPHLFASVQIRPQTMSPLPDLTLMAPSKIKFLQIHILVTTFSTRLCSIGSFMLTKKSEKAMSRSKPQRWTG</sequence>